<dbReference type="AlphaFoldDB" id="A0A5B0QAD9"/>
<keyword evidence="4" id="KW-0479">Metal-binding</keyword>
<comment type="subcellular location">
    <subcellularLocation>
        <location evidence="1">Nucleus</location>
    </subcellularLocation>
</comment>
<evidence type="ECO:0000259" key="11">
    <source>
        <dbReference type="Pfam" id="PF13878"/>
    </source>
</evidence>
<dbReference type="GO" id="GO:0000785">
    <property type="term" value="C:chromatin"/>
    <property type="evidence" value="ECO:0007669"/>
    <property type="project" value="TreeGrafter"/>
</dbReference>
<evidence type="ECO:0000259" key="12">
    <source>
        <dbReference type="Pfam" id="PF13880"/>
    </source>
</evidence>
<dbReference type="GO" id="GO:0061733">
    <property type="term" value="F:protein-lysine-acetyltransferase activity"/>
    <property type="evidence" value="ECO:0007669"/>
    <property type="project" value="TreeGrafter"/>
</dbReference>
<dbReference type="InterPro" id="IPR028005">
    <property type="entry name" value="AcTrfase_ESCO_Znf_dom"/>
</dbReference>
<reference evidence="13 14" key="1">
    <citation type="submission" date="2019-05" db="EMBL/GenBank/DDBJ databases">
        <title>Emergence of the Ug99 lineage of the wheat stem rust pathogen through somatic hybridization.</title>
        <authorList>
            <person name="Li F."/>
            <person name="Upadhyaya N.M."/>
            <person name="Sperschneider J."/>
            <person name="Matny O."/>
            <person name="Nguyen-Phuc H."/>
            <person name="Mago R."/>
            <person name="Raley C."/>
            <person name="Miller M.E."/>
            <person name="Silverstein K.A.T."/>
            <person name="Henningsen E."/>
            <person name="Hirsch C.D."/>
            <person name="Visser B."/>
            <person name="Pretorius Z.A."/>
            <person name="Steffenson B.J."/>
            <person name="Schwessinger B."/>
            <person name="Dodds P.N."/>
            <person name="Figueroa M."/>
        </authorList>
    </citation>
    <scope>NUCLEOTIDE SEQUENCE [LARGE SCALE GENOMIC DNA]</scope>
    <source>
        <strain evidence="13">21-0</strain>
    </source>
</reference>
<dbReference type="OrthoDB" id="428854at2759"/>
<dbReference type="InterPro" id="IPR028009">
    <property type="entry name" value="ESCO_Acetyltransf_dom"/>
</dbReference>
<evidence type="ECO:0000256" key="10">
    <source>
        <dbReference type="SAM" id="MobiDB-lite"/>
    </source>
</evidence>
<feature type="region of interest" description="Disordered" evidence="10">
    <location>
        <begin position="249"/>
        <end position="268"/>
    </location>
</feature>
<dbReference type="GO" id="GO:0007064">
    <property type="term" value="P:mitotic sister chromatid cohesion"/>
    <property type="evidence" value="ECO:0007669"/>
    <property type="project" value="TreeGrafter"/>
</dbReference>
<dbReference type="PANTHER" id="PTHR45884:SF2">
    <property type="entry name" value="N-ACETYLTRANSFERASE ECO"/>
    <property type="match status" value="1"/>
</dbReference>
<dbReference type="Proteomes" id="UP000324748">
    <property type="component" value="Unassembled WGS sequence"/>
</dbReference>
<comment type="similarity">
    <text evidence="2">Belongs to the acetyltransferase family. ECO subfamily.</text>
</comment>
<feature type="region of interest" description="Disordered" evidence="10">
    <location>
        <begin position="1"/>
        <end position="28"/>
    </location>
</feature>
<sequence>MVVPPARPRGHSTSTSESADRVLTSPLAKTTVRVVVPKLDDDSKRQRSTDIRSFFASATAPQAHQKNTPISSSPATTVLRTSPLTSPSSSRTLPSRKRTRLSDNKTINKQSSKTRRPMMSQLMLDLSNRPTTQICKECGMSFVLGVEEDVELHKKHHRRVVEGVEWPLTLLESQPDCRVVWREPGGMEEEKIVKVNLDPQSLKRSRYKHKVEQILEMVNRSLDAQELTEDQLRASSLYIYLGSPIDRSTGLPEPKKRRLSSGLSTTPKSKKKKVVVKAMCVAARIEHGYQIVRGPGNPGEEELDDAELLRFGETSSELYCSPKAEKTLIGIHRIWSSPHHRRAGLSRRLLDVVAGTFIYGMAIDGIEARRRSIAFSQPTESGMRLAADWFQTVLFKIFID</sequence>
<evidence type="ECO:0000256" key="8">
    <source>
        <dbReference type="ARBA" id="ARBA00023306"/>
    </source>
</evidence>
<feature type="domain" description="N-acetyltransferase ESCO acetyl-transferase" evidence="12">
    <location>
        <begin position="326"/>
        <end position="397"/>
    </location>
</feature>
<feature type="region of interest" description="Disordered" evidence="10">
    <location>
        <begin position="55"/>
        <end position="115"/>
    </location>
</feature>
<evidence type="ECO:0000256" key="3">
    <source>
        <dbReference type="ARBA" id="ARBA00022679"/>
    </source>
</evidence>
<evidence type="ECO:0008006" key="15">
    <source>
        <dbReference type="Google" id="ProtNLM"/>
    </source>
</evidence>
<dbReference type="PANTHER" id="PTHR45884">
    <property type="entry name" value="N-ACETYLTRANSFERASE ECO"/>
    <property type="match status" value="1"/>
</dbReference>
<keyword evidence="8" id="KW-0131">Cell cycle</keyword>
<evidence type="ECO:0000256" key="2">
    <source>
        <dbReference type="ARBA" id="ARBA00005816"/>
    </source>
</evidence>
<evidence type="ECO:0000256" key="7">
    <source>
        <dbReference type="ARBA" id="ARBA00023242"/>
    </source>
</evidence>
<dbReference type="EMBL" id="VSWC01000027">
    <property type="protein sequence ID" value="KAA1109923.1"/>
    <property type="molecule type" value="Genomic_DNA"/>
</dbReference>
<evidence type="ECO:0000313" key="13">
    <source>
        <dbReference type="EMBL" id="KAA1109923.1"/>
    </source>
</evidence>
<evidence type="ECO:0000256" key="4">
    <source>
        <dbReference type="ARBA" id="ARBA00022723"/>
    </source>
</evidence>
<keyword evidence="5" id="KW-0863">Zinc-finger</keyword>
<accession>A0A5B0QAD9</accession>
<comment type="caution">
    <text evidence="13">The sequence shown here is derived from an EMBL/GenBank/DDBJ whole genome shotgun (WGS) entry which is preliminary data.</text>
</comment>
<feature type="domain" description="N-acetyltransferase ESCO zinc-finger" evidence="11">
    <location>
        <begin position="121"/>
        <end position="159"/>
    </location>
</feature>
<gene>
    <name evidence="13" type="ORF">PGT21_003354</name>
</gene>
<keyword evidence="14" id="KW-1185">Reference proteome</keyword>
<evidence type="ECO:0000313" key="14">
    <source>
        <dbReference type="Proteomes" id="UP000324748"/>
    </source>
</evidence>
<keyword evidence="3" id="KW-0808">Transferase</keyword>
<feature type="compositionally biased region" description="Low complexity" evidence="10">
    <location>
        <begin position="79"/>
        <end position="93"/>
    </location>
</feature>
<dbReference type="Pfam" id="PF13880">
    <property type="entry name" value="Acetyltransf_13"/>
    <property type="match status" value="1"/>
</dbReference>
<name>A0A5B0QAD9_PUCGR</name>
<evidence type="ECO:0000256" key="9">
    <source>
        <dbReference type="ARBA" id="ARBA00023315"/>
    </source>
</evidence>
<proteinExistence type="inferred from homology"/>
<keyword evidence="7" id="KW-0539">Nucleus</keyword>
<keyword evidence="6" id="KW-0862">Zinc</keyword>
<dbReference type="Pfam" id="PF13878">
    <property type="entry name" value="zf-C2H2_3"/>
    <property type="match status" value="1"/>
</dbReference>
<evidence type="ECO:0000256" key="6">
    <source>
        <dbReference type="ARBA" id="ARBA00022833"/>
    </source>
</evidence>
<keyword evidence="9" id="KW-0012">Acyltransferase</keyword>
<dbReference type="GO" id="GO:0008270">
    <property type="term" value="F:zinc ion binding"/>
    <property type="evidence" value="ECO:0007669"/>
    <property type="project" value="UniProtKB-KW"/>
</dbReference>
<dbReference type="GO" id="GO:0005634">
    <property type="term" value="C:nucleus"/>
    <property type="evidence" value="ECO:0007669"/>
    <property type="project" value="UniProtKB-SubCell"/>
</dbReference>
<evidence type="ECO:0000256" key="5">
    <source>
        <dbReference type="ARBA" id="ARBA00022771"/>
    </source>
</evidence>
<protein>
    <recommendedName>
        <fullName evidence="15">N-acetyltransferase O1 (Establishment of cohesion protein 1)</fullName>
    </recommendedName>
</protein>
<feature type="compositionally biased region" description="Polar residues" evidence="10">
    <location>
        <begin position="59"/>
        <end position="78"/>
    </location>
</feature>
<evidence type="ECO:0000256" key="1">
    <source>
        <dbReference type="ARBA" id="ARBA00004123"/>
    </source>
</evidence>
<organism evidence="13 14">
    <name type="scientific">Puccinia graminis f. sp. tritici</name>
    <dbReference type="NCBI Taxonomy" id="56615"/>
    <lineage>
        <taxon>Eukaryota</taxon>
        <taxon>Fungi</taxon>
        <taxon>Dikarya</taxon>
        <taxon>Basidiomycota</taxon>
        <taxon>Pucciniomycotina</taxon>
        <taxon>Pucciniomycetes</taxon>
        <taxon>Pucciniales</taxon>
        <taxon>Pucciniaceae</taxon>
        <taxon>Puccinia</taxon>
    </lineage>
</organism>